<evidence type="ECO:0008006" key="6">
    <source>
        <dbReference type="Google" id="ProtNLM"/>
    </source>
</evidence>
<dbReference type="InterPro" id="IPR012337">
    <property type="entry name" value="RNaseH-like_sf"/>
</dbReference>
<reference evidence="4" key="2">
    <citation type="journal article" date="2024" name="Plant">
        <title>Genomic evolution and insights into agronomic trait innovations of Sesamum species.</title>
        <authorList>
            <person name="Miao H."/>
            <person name="Wang L."/>
            <person name="Qu L."/>
            <person name="Liu H."/>
            <person name="Sun Y."/>
            <person name="Le M."/>
            <person name="Wang Q."/>
            <person name="Wei S."/>
            <person name="Zheng Y."/>
            <person name="Lin W."/>
            <person name="Duan Y."/>
            <person name="Cao H."/>
            <person name="Xiong S."/>
            <person name="Wang X."/>
            <person name="Wei L."/>
            <person name="Li C."/>
            <person name="Ma Q."/>
            <person name="Ju M."/>
            <person name="Zhao R."/>
            <person name="Li G."/>
            <person name="Mu C."/>
            <person name="Tian Q."/>
            <person name="Mei H."/>
            <person name="Zhang T."/>
            <person name="Gao T."/>
            <person name="Zhang H."/>
        </authorList>
    </citation>
    <scope>NUCLEOTIDE SEQUENCE</scope>
    <source>
        <strain evidence="4">K16</strain>
    </source>
</reference>
<dbReference type="Proteomes" id="UP001289374">
    <property type="component" value="Unassembled WGS sequence"/>
</dbReference>
<dbReference type="GO" id="GO:0046983">
    <property type="term" value="F:protein dimerization activity"/>
    <property type="evidence" value="ECO:0007669"/>
    <property type="project" value="InterPro"/>
</dbReference>
<evidence type="ECO:0000259" key="3">
    <source>
        <dbReference type="Pfam" id="PF14372"/>
    </source>
</evidence>
<name>A0AAE1X9G5_9LAMI</name>
<organism evidence="4 5">
    <name type="scientific">Sesamum angolense</name>
    <dbReference type="NCBI Taxonomy" id="2727404"/>
    <lineage>
        <taxon>Eukaryota</taxon>
        <taxon>Viridiplantae</taxon>
        <taxon>Streptophyta</taxon>
        <taxon>Embryophyta</taxon>
        <taxon>Tracheophyta</taxon>
        <taxon>Spermatophyta</taxon>
        <taxon>Magnoliopsida</taxon>
        <taxon>eudicotyledons</taxon>
        <taxon>Gunneridae</taxon>
        <taxon>Pentapetalae</taxon>
        <taxon>asterids</taxon>
        <taxon>lamiids</taxon>
        <taxon>Lamiales</taxon>
        <taxon>Pedaliaceae</taxon>
        <taxon>Sesamum</taxon>
    </lineage>
</organism>
<evidence type="ECO:0000313" key="4">
    <source>
        <dbReference type="EMBL" id="KAK4407752.1"/>
    </source>
</evidence>
<comment type="caution">
    <text evidence="4">The sequence shown here is derived from an EMBL/GenBank/DDBJ whole genome shotgun (WGS) entry which is preliminary data.</text>
</comment>
<dbReference type="InterPro" id="IPR008906">
    <property type="entry name" value="HATC_C_dom"/>
</dbReference>
<evidence type="ECO:0000259" key="2">
    <source>
        <dbReference type="Pfam" id="PF05699"/>
    </source>
</evidence>
<dbReference type="SUPFAM" id="SSF53098">
    <property type="entry name" value="Ribonuclease H-like"/>
    <property type="match status" value="1"/>
</dbReference>
<feature type="domain" description="HAT C-terminal dimerisation" evidence="2">
    <location>
        <begin position="518"/>
        <end position="560"/>
    </location>
</feature>
<dbReference type="AlphaFoldDB" id="A0AAE1X9G5"/>
<dbReference type="Pfam" id="PF14372">
    <property type="entry name" value="hAT-like_RNase-H"/>
    <property type="match status" value="1"/>
</dbReference>
<feature type="compositionally biased region" description="Basic and acidic residues" evidence="1">
    <location>
        <begin position="154"/>
        <end position="178"/>
    </location>
</feature>
<evidence type="ECO:0000256" key="1">
    <source>
        <dbReference type="SAM" id="MobiDB-lite"/>
    </source>
</evidence>
<dbReference type="PANTHER" id="PTHR23272">
    <property type="entry name" value="BED FINGER-RELATED"/>
    <property type="match status" value="1"/>
</dbReference>
<dbReference type="PANTHER" id="PTHR23272:SF183">
    <property type="entry name" value="ZINC FINGER BED DOMAIN-CONTAINING PROTEIN RICESLEEPER 1-LIKE"/>
    <property type="match status" value="1"/>
</dbReference>
<dbReference type="Pfam" id="PF05699">
    <property type="entry name" value="Dimer_Tnp_hAT"/>
    <property type="match status" value="1"/>
</dbReference>
<feature type="region of interest" description="Disordered" evidence="1">
    <location>
        <begin position="147"/>
        <end position="183"/>
    </location>
</feature>
<protein>
    <recommendedName>
        <fullName evidence="6">HAT C-terminal dimerisation domain-containing protein</fullName>
    </recommendedName>
</protein>
<feature type="domain" description="hAT-like transposase RNase-H fold" evidence="3">
    <location>
        <begin position="385"/>
        <end position="484"/>
    </location>
</feature>
<dbReference type="EMBL" id="JACGWL010000002">
    <property type="protein sequence ID" value="KAK4407752.1"/>
    <property type="molecule type" value="Genomic_DNA"/>
</dbReference>
<keyword evidence="5" id="KW-1185">Reference proteome</keyword>
<evidence type="ECO:0000313" key="5">
    <source>
        <dbReference type="Proteomes" id="UP001289374"/>
    </source>
</evidence>
<accession>A0AAE1X9G5</accession>
<dbReference type="GO" id="GO:0003677">
    <property type="term" value="F:DNA binding"/>
    <property type="evidence" value="ECO:0007669"/>
    <property type="project" value="InterPro"/>
</dbReference>
<reference evidence="4" key="1">
    <citation type="submission" date="2020-06" db="EMBL/GenBank/DDBJ databases">
        <authorList>
            <person name="Li T."/>
            <person name="Hu X."/>
            <person name="Zhang T."/>
            <person name="Song X."/>
            <person name="Zhang H."/>
            <person name="Dai N."/>
            <person name="Sheng W."/>
            <person name="Hou X."/>
            <person name="Wei L."/>
        </authorList>
    </citation>
    <scope>NUCLEOTIDE SEQUENCE</scope>
    <source>
        <strain evidence="4">K16</strain>
        <tissue evidence="4">Leaf</tissue>
    </source>
</reference>
<dbReference type="InterPro" id="IPR025525">
    <property type="entry name" value="hAT-like_transposase_RNase-H"/>
</dbReference>
<gene>
    <name evidence="4" type="ORF">Sango_0356200</name>
</gene>
<sequence>MQNHEGSGKLSVEKHALRTSMSREFIDHVHDVNSPKQVWDTLERLFSKKNTARLQFLENELAMITGIGLAGELSRLASSTRARFFRARVEPARAQAYLYLFDMNVSTSTSFSIADSTSPVMQSEEETLEQTTSATNEEMTNIVYTDTIDTEENVTNKDDENFGPKPKQEAEEFTEKRQQNQPHNGLLEIKKEPKIEFTWVITGHWIDESLAITESACLTLFTIPLQASRGLEIANAIWRCLEDWGIEKLDSKYEMLAAAIKFQRRLPPRFADRRLHLIFVQVQKTWTQKRKKALENDIFIRTWSQNTKSKLINTRRFNLLMSIAAVWIQGGTQHKMLAAAIKFKDVFPRSELHYDICPSAEDWTKAEKVCSVLELFWTATHIVLGSDYPTSNLFLNEVSRVKVLLDKKALENDIFIRDMVAKTKSKFDKYSGDSNLLMSIAAVLDPRCKLRKLELCFPRLYSSENVERQIIVVRKTLYELYSEYVAISNIEDDSIGEGQINKLSNPNLRHVKLNVVGLTISITTVASEATFSAGSRVIDKYRALLTSDTVQVLMCGGDWLRKRFGVKKKPLSDKKAIYVNL</sequence>
<proteinExistence type="predicted"/>